<comment type="catalytic activity">
    <reaction evidence="8">
        <text>an N-acyl-L-alpha-aminoacyl-tRNA + H2O = an N-acyl-L-amino acid + a tRNA + H(+)</text>
        <dbReference type="Rhea" id="RHEA:54448"/>
        <dbReference type="Rhea" id="RHEA-COMP:10123"/>
        <dbReference type="Rhea" id="RHEA-COMP:13883"/>
        <dbReference type="ChEBI" id="CHEBI:15377"/>
        <dbReference type="ChEBI" id="CHEBI:15378"/>
        <dbReference type="ChEBI" id="CHEBI:59874"/>
        <dbReference type="ChEBI" id="CHEBI:78442"/>
        <dbReference type="ChEBI" id="CHEBI:138191"/>
        <dbReference type="EC" id="3.1.1.29"/>
    </reaction>
</comment>
<evidence type="ECO:0000256" key="8">
    <source>
        <dbReference type="HAMAP-Rule" id="MF_00083"/>
    </source>
</evidence>
<evidence type="ECO:0000256" key="2">
    <source>
        <dbReference type="ARBA" id="ARBA00022490"/>
    </source>
</evidence>
<dbReference type="SUPFAM" id="SSF53178">
    <property type="entry name" value="Peptidyl-tRNA hydrolase-like"/>
    <property type="match status" value="1"/>
</dbReference>
<keyword evidence="4 8" id="KW-0378">Hydrolase</keyword>
<feature type="site" description="Discriminates between blocked and unblocked aminoacyl-tRNA" evidence="8">
    <location>
        <position position="9"/>
    </location>
</feature>
<evidence type="ECO:0000256" key="3">
    <source>
        <dbReference type="ARBA" id="ARBA00022555"/>
    </source>
</evidence>
<protein>
    <recommendedName>
        <fullName evidence="7 8">Peptidyl-tRNA hydrolase</fullName>
        <shortName evidence="8">Pth</shortName>
        <ecNumber evidence="1 8">3.1.1.29</ecNumber>
    </recommendedName>
</protein>
<feature type="binding site" evidence="8">
    <location>
        <position position="14"/>
    </location>
    <ligand>
        <name>tRNA</name>
        <dbReference type="ChEBI" id="CHEBI:17843"/>
    </ligand>
</feature>
<feature type="binding site" evidence="8">
    <location>
        <position position="111"/>
    </location>
    <ligand>
        <name>tRNA</name>
        <dbReference type="ChEBI" id="CHEBI:17843"/>
    </ligand>
</feature>
<dbReference type="GO" id="GO:0006515">
    <property type="term" value="P:protein quality control for misfolded or incompletely synthesized proteins"/>
    <property type="evidence" value="ECO:0007669"/>
    <property type="project" value="UniProtKB-UniRule"/>
</dbReference>
<dbReference type="GO" id="GO:0004045">
    <property type="term" value="F:peptidyl-tRNA hydrolase activity"/>
    <property type="evidence" value="ECO:0007669"/>
    <property type="project" value="UniProtKB-UniRule"/>
</dbReference>
<evidence type="ECO:0000256" key="4">
    <source>
        <dbReference type="ARBA" id="ARBA00022801"/>
    </source>
</evidence>
<dbReference type="NCBIfam" id="TIGR00447">
    <property type="entry name" value="pth"/>
    <property type="match status" value="1"/>
</dbReference>
<keyword evidence="3 8" id="KW-0820">tRNA-binding</keyword>
<organism evidence="9 10">
    <name type="scientific">Oceanispirochaeta crateris</name>
    <dbReference type="NCBI Taxonomy" id="2518645"/>
    <lineage>
        <taxon>Bacteria</taxon>
        <taxon>Pseudomonadati</taxon>
        <taxon>Spirochaetota</taxon>
        <taxon>Spirochaetia</taxon>
        <taxon>Spirochaetales</taxon>
        <taxon>Spirochaetaceae</taxon>
        <taxon>Oceanispirochaeta</taxon>
    </lineage>
</organism>
<feature type="site" description="Stabilizes the basic form of H active site to accept a proton" evidence="8">
    <location>
        <position position="90"/>
    </location>
</feature>
<reference evidence="9 10" key="1">
    <citation type="submission" date="2019-02" db="EMBL/GenBank/DDBJ databases">
        <title>Complete Genome Sequence and Methylome Analysis of free living Spirochaetas.</title>
        <authorList>
            <person name="Fomenkov A."/>
            <person name="Dubinina G."/>
            <person name="Leshcheva N."/>
            <person name="Mikheeva N."/>
            <person name="Grabovich M."/>
            <person name="Vincze T."/>
            <person name="Roberts R.J."/>
        </authorList>
    </citation>
    <scope>NUCLEOTIDE SEQUENCE [LARGE SCALE GENOMIC DNA]</scope>
    <source>
        <strain evidence="9 10">K2</strain>
    </source>
</reference>
<dbReference type="PANTHER" id="PTHR17224">
    <property type="entry name" value="PEPTIDYL-TRNA HYDROLASE"/>
    <property type="match status" value="1"/>
</dbReference>
<keyword evidence="10" id="KW-1185">Reference proteome</keyword>
<dbReference type="KEGG" id="ock:EXM22_08740"/>
<evidence type="ECO:0000313" key="10">
    <source>
        <dbReference type="Proteomes" id="UP000324209"/>
    </source>
</evidence>
<dbReference type="AlphaFoldDB" id="A0A5C1QQK9"/>
<dbReference type="PANTHER" id="PTHR17224:SF1">
    <property type="entry name" value="PEPTIDYL-TRNA HYDROLASE"/>
    <property type="match status" value="1"/>
</dbReference>
<evidence type="ECO:0000256" key="7">
    <source>
        <dbReference type="ARBA" id="ARBA00050038"/>
    </source>
</evidence>
<dbReference type="Gene3D" id="3.40.50.1470">
    <property type="entry name" value="Peptidyl-tRNA hydrolase"/>
    <property type="match status" value="1"/>
</dbReference>
<dbReference type="Proteomes" id="UP000324209">
    <property type="component" value="Chromosome"/>
</dbReference>
<keyword evidence="5 8" id="KW-0694">RNA-binding</keyword>
<evidence type="ECO:0000256" key="5">
    <source>
        <dbReference type="ARBA" id="ARBA00022884"/>
    </source>
</evidence>
<feature type="binding site" evidence="8">
    <location>
        <position position="63"/>
    </location>
    <ligand>
        <name>tRNA</name>
        <dbReference type="ChEBI" id="CHEBI:17843"/>
    </ligand>
</feature>
<dbReference type="EMBL" id="CP036150">
    <property type="protein sequence ID" value="QEN09891.1"/>
    <property type="molecule type" value="Genomic_DNA"/>
</dbReference>
<dbReference type="InterPro" id="IPR001328">
    <property type="entry name" value="Pept_tRNA_hydro"/>
</dbReference>
<comment type="subcellular location">
    <subcellularLocation>
        <location evidence="8">Cytoplasm</location>
    </subcellularLocation>
</comment>
<proteinExistence type="inferred from homology"/>
<dbReference type="HAMAP" id="MF_00083">
    <property type="entry name" value="Pept_tRNA_hydro_bact"/>
    <property type="match status" value="1"/>
</dbReference>
<comment type="subunit">
    <text evidence="8">Monomer.</text>
</comment>
<feature type="active site" description="Proton acceptor" evidence="8">
    <location>
        <position position="19"/>
    </location>
</feature>
<dbReference type="EC" id="3.1.1.29" evidence="1 8"/>
<name>A0A5C1QQK9_9SPIO</name>
<dbReference type="GO" id="GO:0000049">
    <property type="term" value="F:tRNA binding"/>
    <property type="evidence" value="ECO:0007669"/>
    <property type="project" value="UniProtKB-UniRule"/>
</dbReference>
<dbReference type="InterPro" id="IPR036416">
    <property type="entry name" value="Pept_tRNA_hydro_sf"/>
</dbReference>
<evidence type="ECO:0000256" key="6">
    <source>
        <dbReference type="ARBA" id="ARBA00038063"/>
    </source>
</evidence>
<evidence type="ECO:0000256" key="1">
    <source>
        <dbReference type="ARBA" id="ARBA00013260"/>
    </source>
</evidence>
<dbReference type="PROSITE" id="PS01196">
    <property type="entry name" value="PEPT_TRNA_HYDROL_2"/>
    <property type="match status" value="1"/>
</dbReference>
<dbReference type="InterPro" id="IPR018171">
    <property type="entry name" value="Pept_tRNA_hydro_CS"/>
</dbReference>
<comment type="function">
    <text evidence="8">Catalyzes the release of premature peptidyl moieties from peptidyl-tRNA molecules trapped in stalled 50S ribosomal subunits, and thus maintains levels of free tRNAs and 50S ribosomes.</text>
</comment>
<dbReference type="Pfam" id="PF01195">
    <property type="entry name" value="Pept_tRNA_hydro"/>
    <property type="match status" value="1"/>
</dbReference>
<keyword evidence="2 8" id="KW-0963">Cytoplasm</keyword>
<dbReference type="GO" id="GO:0072344">
    <property type="term" value="P:rescue of stalled ribosome"/>
    <property type="evidence" value="ECO:0007669"/>
    <property type="project" value="UniProtKB-UniRule"/>
</dbReference>
<dbReference type="OrthoDB" id="9800507at2"/>
<dbReference type="CDD" id="cd00462">
    <property type="entry name" value="PTH"/>
    <property type="match status" value="1"/>
</dbReference>
<evidence type="ECO:0000313" key="9">
    <source>
        <dbReference type="EMBL" id="QEN09891.1"/>
    </source>
</evidence>
<dbReference type="GO" id="GO:0005737">
    <property type="term" value="C:cytoplasm"/>
    <property type="evidence" value="ECO:0007669"/>
    <property type="project" value="UniProtKB-SubCell"/>
</dbReference>
<gene>
    <name evidence="8" type="primary">pth</name>
    <name evidence="9" type="ORF">EXM22_08740</name>
</gene>
<comment type="function">
    <text evidence="8">Hydrolyzes ribosome-free peptidyl-tRNAs (with 1 or more amino acids incorporated), which drop off the ribosome during protein synthesis, or as a result of ribosome stalling.</text>
</comment>
<feature type="binding site" evidence="8">
    <location>
        <position position="65"/>
    </location>
    <ligand>
        <name>tRNA</name>
        <dbReference type="ChEBI" id="CHEBI:17843"/>
    </ligand>
</feature>
<sequence length="191" mass="22034">MKLLVFTGNPGLQYKETRHNAAWLCLESFDKKYSPGWTEKFISRMVDIRIEGKQIRLQQPLCFMNKTGESVRKAMDFFHLAPEEILVIHDELELPFGTIQLRFGGGLGGHNGLRSLKQHLGTEEFYRLRFGISRPSRGDVASWVLSRFSAEEMPLMEILSDRCLRVLEEFIKGNQNKLIGKKMNIQEGLFL</sequence>
<comment type="similarity">
    <text evidence="6 8">Belongs to the PTH family.</text>
</comment>
<accession>A0A5C1QQK9</accession>